<feature type="non-terminal residue" evidence="3">
    <location>
        <position position="1"/>
    </location>
</feature>
<organism evidence="3 4">
    <name type="scientific">Ambispora leptoticha</name>
    <dbReference type="NCBI Taxonomy" id="144679"/>
    <lineage>
        <taxon>Eukaryota</taxon>
        <taxon>Fungi</taxon>
        <taxon>Fungi incertae sedis</taxon>
        <taxon>Mucoromycota</taxon>
        <taxon>Glomeromycotina</taxon>
        <taxon>Glomeromycetes</taxon>
        <taxon>Archaeosporales</taxon>
        <taxon>Ambisporaceae</taxon>
        <taxon>Ambispora</taxon>
    </lineage>
</organism>
<protein>
    <submittedName>
        <fullName evidence="3">8283_t:CDS:1</fullName>
    </submittedName>
</protein>
<gene>
    <name evidence="3" type="ORF">ALEPTO_LOCUS12417</name>
</gene>
<dbReference type="EMBL" id="CAJVPS010028057">
    <property type="protein sequence ID" value="CAG8725442.1"/>
    <property type="molecule type" value="Genomic_DNA"/>
</dbReference>
<dbReference type="Gene3D" id="2.60.120.620">
    <property type="entry name" value="q2cbj1_9rhob like domain"/>
    <property type="match status" value="1"/>
</dbReference>
<feature type="non-terminal residue" evidence="3">
    <location>
        <position position="259"/>
    </location>
</feature>
<comment type="cofactor">
    <cofactor evidence="1">
        <name>Fe cation</name>
        <dbReference type="ChEBI" id="CHEBI:24875"/>
    </cofactor>
</comment>
<evidence type="ECO:0000313" key="4">
    <source>
        <dbReference type="Proteomes" id="UP000789508"/>
    </source>
</evidence>
<dbReference type="PANTHER" id="PTHR20883:SF46">
    <property type="entry name" value="PHYTANOYL-COA HYDROXYLASE"/>
    <property type="match status" value="1"/>
</dbReference>
<dbReference type="SUPFAM" id="SSF51197">
    <property type="entry name" value="Clavaminate synthase-like"/>
    <property type="match status" value="1"/>
</dbReference>
<name>A0A9N9I9A5_9GLOM</name>
<dbReference type="InterPro" id="IPR008775">
    <property type="entry name" value="Phytyl_CoA_dOase-like"/>
</dbReference>
<accession>A0A9N9I9A5</accession>
<dbReference type="OrthoDB" id="445007at2759"/>
<reference evidence="3" key="1">
    <citation type="submission" date="2021-06" db="EMBL/GenBank/DDBJ databases">
        <authorList>
            <person name="Kallberg Y."/>
            <person name="Tangrot J."/>
            <person name="Rosling A."/>
        </authorList>
    </citation>
    <scope>NUCLEOTIDE SEQUENCE</scope>
    <source>
        <strain evidence="3">FL130A</strain>
    </source>
</reference>
<dbReference type="Pfam" id="PF05721">
    <property type="entry name" value="PhyH"/>
    <property type="match status" value="1"/>
</dbReference>
<evidence type="ECO:0000256" key="1">
    <source>
        <dbReference type="ARBA" id="ARBA00001962"/>
    </source>
</evidence>
<sequence length="259" mass="30275">TGNPDRVVMRRASDFSEKTPRSSEIVKEARIIAYVSAQNWMQKEYRYEDMDIDKFYKEGFLILENGLTPKELDCLRNECDVLINHIYNTGLDLLEDFGCTEPLNCGYIEFNGVNLAQSKEKYKSDKETYRRYRLQISGEYAVDLILGKIARLAGKLLPSTRNDGIYLFNEQFIVKPPRNSRARFEWHQDSEYMDERSRSVPSIACWIALDDMSKENGTLYIEPYPIISNQTLNIPINLDNISHDCYFKCRELLRITRSM</sequence>
<proteinExistence type="inferred from homology"/>
<dbReference type="AlphaFoldDB" id="A0A9N9I9A5"/>
<comment type="caution">
    <text evidence="3">The sequence shown here is derived from an EMBL/GenBank/DDBJ whole genome shotgun (WGS) entry which is preliminary data.</text>
</comment>
<comment type="similarity">
    <text evidence="2">Belongs to the PhyH family.</text>
</comment>
<keyword evidence="4" id="KW-1185">Reference proteome</keyword>
<evidence type="ECO:0000256" key="2">
    <source>
        <dbReference type="ARBA" id="ARBA00005830"/>
    </source>
</evidence>
<dbReference type="PANTHER" id="PTHR20883">
    <property type="entry name" value="PHYTANOYL-COA DIOXYGENASE DOMAIN CONTAINING 1"/>
    <property type="match status" value="1"/>
</dbReference>
<evidence type="ECO:0000313" key="3">
    <source>
        <dbReference type="EMBL" id="CAG8725442.1"/>
    </source>
</evidence>
<dbReference type="Proteomes" id="UP000789508">
    <property type="component" value="Unassembled WGS sequence"/>
</dbReference>